<dbReference type="GO" id="GO:0046513">
    <property type="term" value="P:ceramide biosynthetic process"/>
    <property type="evidence" value="ECO:0007669"/>
    <property type="project" value="TreeGrafter"/>
</dbReference>
<dbReference type="GO" id="GO:0016020">
    <property type="term" value="C:membrane"/>
    <property type="evidence" value="ECO:0007669"/>
    <property type="project" value="UniProtKB-SubCell"/>
</dbReference>
<dbReference type="GO" id="GO:0050290">
    <property type="term" value="F:sphingomyelin phosphodiesterase D activity"/>
    <property type="evidence" value="ECO:0007669"/>
    <property type="project" value="InterPro"/>
</dbReference>
<dbReference type="GO" id="GO:0006685">
    <property type="term" value="P:sphingomyelin catabolic process"/>
    <property type="evidence" value="ECO:0007669"/>
    <property type="project" value="TreeGrafter"/>
</dbReference>
<evidence type="ECO:0000256" key="4">
    <source>
        <dbReference type="ARBA" id="ARBA00023136"/>
    </source>
</evidence>
<comment type="caution">
    <text evidence="5">The sequence shown here is derived from an EMBL/GenBank/DDBJ whole genome shotgun (WGS) entry which is preliminary data.</text>
</comment>
<organism evidence="5 6">
    <name type="scientific">Paramuricea clavata</name>
    <name type="common">Red gorgonian</name>
    <name type="synonym">Violescent sea-whip</name>
    <dbReference type="NCBI Taxonomy" id="317549"/>
    <lineage>
        <taxon>Eukaryota</taxon>
        <taxon>Metazoa</taxon>
        <taxon>Cnidaria</taxon>
        <taxon>Anthozoa</taxon>
        <taxon>Octocorallia</taxon>
        <taxon>Malacalcyonacea</taxon>
        <taxon>Plexauridae</taxon>
        <taxon>Paramuricea</taxon>
    </lineage>
</organism>
<sequence length="123" mass="14423">MIRNRVEDFNAQKQSPRVGQEALFLEQIHISLQKPFPERCEDVRRMINELSIKDLHVFYPHLLASIFSVIPNKGWALHTPHSRSLEGFRRFLGPHGPVWSLVEKLDRDSFLRYEFPITCLPVS</sequence>
<comment type="subcellular location">
    <subcellularLocation>
        <location evidence="1">Membrane</location>
        <topology evidence="1">Single-pass membrane protein</topology>
    </subcellularLocation>
</comment>
<evidence type="ECO:0000313" key="5">
    <source>
        <dbReference type="EMBL" id="CAB3996605.1"/>
    </source>
</evidence>
<keyword evidence="2" id="KW-0812">Transmembrane</keyword>
<accession>A0A6S7GYE9</accession>
<dbReference type="PANTHER" id="PTHR12988:SF6">
    <property type="entry name" value="SPHINGOMYELIN PHOSPHODIESTERASE 4"/>
    <property type="match status" value="1"/>
</dbReference>
<keyword evidence="4" id="KW-0472">Membrane</keyword>
<proteinExistence type="predicted"/>
<reference evidence="5" key="1">
    <citation type="submission" date="2020-04" db="EMBL/GenBank/DDBJ databases">
        <authorList>
            <person name="Alioto T."/>
            <person name="Alioto T."/>
            <person name="Gomez Garrido J."/>
        </authorList>
    </citation>
    <scope>NUCLEOTIDE SEQUENCE</scope>
    <source>
        <strain evidence="5">A484AB</strain>
    </source>
</reference>
<evidence type="ECO:0000256" key="1">
    <source>
        <dbReference type="ARBA" id="ARBA00004167"/>
    </source>
</evidence>
<dbReference type="InterPro" id="IPR024129">
    <property type="entry name" value="Sphingomy_SMPD4"/>
</dbReference>
<dbReference type="Pfam" id="PF14724">
    <property type="entry name" value="mit_SMPDase"/>
    <property type="match status" value="1"/>
</dbReference>
<name>A0A6S7GYE9_PARCT</name>
<evidence type="ECO:0000256" key="3">
    <source>
        <dbReference type="ARBA" id="ARBA00022989"/>
    </source>
</evidence>
<dbReference type="Proteomes" id="UP001152795">
    <property type="component" value="Unassembled WGS sequence"/>
</dbReference>
<keyword evidence="6" id="KW-1185">Reference proteome</keyword>
<dbReference type="PANTHER" id="PTHR12988">
    <property type="entry name" value="SPHINGOMYELIN PHOSPHODIESTERASE 4"/>
    <property type="match status" value="1"/>
</dbReference>
<dbReference type="GO" id="GO:0046475">
    <property type="term" value="P:glycerophospholipid catabolic process"/>
    <property type="evidence" value="ECO:0007669"/>
    <property type="project" value="TreeGrafter"/>
</dbReference>
<keyword evidence="3" id="KW-1133">Transmembrane helix</keyword>
<gene>
    <name evidence="5" type="ORF">PACLA_8A081624</name>
</gene>
<dbReference type="OrthoDB" id="10251508at2759"/>
<evidence type="ECO:0000256" key="2">
    <source>
        <dbReference type="ARBA" id="ARBA00022692"/>
    </source>
</evidence>
<dbReference type="AlphaFoldDB" id="A0A6S7GYE9"/>
<protein>
    <submittedName>
        <fullName evidence="5">Sphingomyelin phosphodiesterase 4-like</fullName>
    </submittedName>
</protein>
<dbReference type="EMBL" id="CACRXK020002905">
    <property type="protein sequence ID" value="CAB3996605.1"/>
    <property type="molecule type" value="Genomic_DNA"/>
</dbReference>
<evidence type="ECO:0000313" key="6">
    <source>
        <dbReference type="Proteomes" id="UP001152795"/>
    </source>
</evidence>